<evidence type="ECO:0000313" key="1">
    <source>
        <dbReference type="EMBL" id="KAI5412570.1"/>
    </source>
</evidence>
<reference evidence="1 2" key="1">
    <citation type="journal article" date="2022" name="Nat. Genet.">
        <title>Improved pea reference genome and pan-genome highlight genomic features and evolutionary characteristics.</title>
        <authorList>
            <person name="Yang T."/>
            <person name="Liu R."/>
            <person name="Luo Y."/>
            <person name="Hu S."/>
            <person name="Wang D."/>
            <person name="Wang C."/>
            <person name="Pandey M.K."/>
            <person name="Ge S."/>
            <person name="Xu Q."/>
            <person name="Li N."/>
            <person name="Li G."/>
            <person name="Huang Y."/>
            <person name="Saxena R.K."/>
            <person name="Ji Y."/>
            <person name="Li M."/>
            <person name="Yan X."/>
            <person name="He Y."/>
            <person name="Liu Y."/>
            <person name="Wang X."/>
            <person name="Xiang C."/>
            <person name="Varshney R.K."/>
            <person name="Ding H."/>
            <person name="Gao S."/>
            <person name="Zong X."/>
        </authorList>
    </citation>
    <scope>NUCLEOTIDE SEQUENCE [LARGE SCALE GENOMIC DNA]</scope>
    <source>
        <strain evidence="1 2">cv. Zhongwan 6</strain>
    </source>
</reference>
<dbReference type="Gramene" id="Psat05G0729200-T1">
    <property type="protein sequence ID" value="KAI5412570.1"/>
    <property type="gene ID" value="KIW84_057292"/>
</dbReference>
<accession>A0A9D4X5H9</accession>
<comment type="caution">
    <text evidence="1">The sequence shown here is derived from an EMBL/GenBank/DDBJ whole genome shotgun (WGS) entry which is preliminary data.</text>
</comment>
<dbReference type="Proteomes" id="UP001058974">
    <property type="component" value="Chromosome 5"/>
</dbReference>
<keyword evidence="2" id="KW-1185">Reference proteome</keyword>
<dbReference type="EMBL" id="JAMSHJ010000005">
    <property type="protein sequence ID" value="KAI5412570.1"/>
    <property type="molecule type" value="Genomic_DNA"/>
</dbReference>
<evidence type="ECO:0000313" key="2">
    <source>
        <dbReference type="Proteomes" id="UP001058974"/>
    </source>
</evidence>
<dbReference type="AlphaFoldDB" id="A0A9D4X5H9"/>
<name>A0A9D4X5H9_PEA</name>
<gene>
    <name evidence="1" type="ORF">KIW84_057292</name>
</gene>
<sequence>MSIIISQITTSTMPSEMVASLPQVASVPNIHRSTQNMIGDQMPPFPLSFTLSLSGREQPYGMPTTMMESPHPSASTYEDNTMATTSHINPYITPEYAISNLGQMAQPLGGLRGIDYSIRKKLDAQYFKDMAQLADRVRQVERLKVEKAKSRFGTTYAEGRLMFVENQKPQKEADYNPKEKETLFVEPVEVLMADVIEGLDTKTDKVNMLD</sequence>
<protein>
    <submittedName>
        <fullName evidence="1">Uncharacterized protein</fullName>
    </submittedName>
</protein>
<organism evidence="1 2">
    <name type="scientific">Pisum sativum</name>
    <name type="common">Garden pea</name>
    <name type="synonym">Lathyrus oleraceus</name>
    <dbReference type="NCBI Taxonomy" id="3888"/>
    <lineage>
        <taxon>Eukaryota</taxon>
        <taxon>Viridiplantae</taxon>
        <taxon>Streptophyta</taxon>
        <taxon>Embryophyta</taxon>
        <taxon>Tracheophyta</taxon>
        <taxon>Spermatophyta</taxon>
        <taxon>Magnoliopsida</taxon>
        <taxon>eudicotyledons</taxon>
        <taxon>Gunneridae</taxon>
        <taxon>Pentapetalae</taxon>
        <taxon>rosids</taxon>
        <taxon>fabids</taxon>
        <taxon>Fabales</taxon>
        <taxon>Fabaceae</taxon>
        <taxon>Papilionoideae</taxon>
        <taxon>50 kb inversion clade</taxon>
        <taxon>NPAAA clade</taxon>
        <taxon>Hologalegina</taxon>
        <taxon>IRL clade</taxon>
        <taxon>Fabeae</taxon>
        <taxon>Lathyrus</taxon>
    </lineage>
</organism>
<proteinExistence type="predicted"/>